<accession>A0AAD6Y414</accession>
<proteinExistence type="predicted"/>
<reference evidence="4" key="1">
    <citation type="submission" date="2023-03" db="EMBL/GenBank/DDBJ databases">
        <title>Massive genome expansion in bonnet fungi (Mycena s.s.) driven by repeated elements and novel gene families across ecological guilds.</title>
        <authorList>
            <consortium name="Lawrence Berkeley National Laboratory"/>
            <person name="Harder C.B."/>
            <person name="Miyauchi S."/>
            <person name="Viragh M."/>
            <person name="Kuo A."/>
            <person name="Thoen E."/>
            <person name="Andreopoulos B."/>
            <person name="Lu D."/>
            <person name="Skrede I."/>
            <person name="Drula E."/>
            <person name="Henrissat B."/>
            <person name="Morin E."/>
            <person name="Kohler A."/>
            <person name="Barry K."/>
            <person name="LaButti K."/>
            <person name="Morin E."/>
            <person name="Salamov A."/>
            <person name="Lipzen A."/>
            <person name="Mereny Z."/>
            <person name="Hegedus B."/>
            <person name="Baldrian P."/>
            <person name="Stursova M."/>
            <person name="Weitz H."/>
            <person name="Taylor A."/>
            <person name="Grigoriev I.V."/>
            <person name="Nagy L.G."/>
            <person name="Martin F."/>
            <person name="Kauserud H."/>
        </authorList>
    </citation>
    <scope>NUCLEOTIDE SEQUENCE</scope>
    <source>
        <strain evidence="4">9144</strain>
    </source>
</reference>
<dbReference type="Pfam" id="PF22939">
    <property type="entry name" value="WHD_GPIID"/>
    <property type="match status" value="1"/>
</dbReference>
<dbReference type="Pfam" id="PF24883">
    <property type="entry name" value="NPHP3_N"/>
    <property type="match status" value="1"/>
</dbReference>
<feature type="domain" description="Nephrocystin 3-like N-terminal" evidence="3">
    <location>
        <begin position="28"/>
        <end position="187"/>
    </location>
</feature>
<dbReference type="InterPro" id="IPR027417">
    <property type="entry name" value="P-loop_NTPase"/>
</dbReference>
<dbReference type="Gene3D" id="3.40.50.300">
    <property type="entry name" value="P-loop containing nucleotide triphosphate hydrolases"/>
    <property type="match status" value="1"/>
</dbReference>
<keyword evidence="1" id="KW-0677">Repeat</keyword>
<dbReference type="SUPFAM" id="SSF52540">
    <property type="entry name" value="P-loop containing nucleoside triphosphate hydrolases"/>
    <property type="match status" value="1"/>
</dbReference>
<protein>
    <recommendedName>
        <fullName evidence="6">NACHT domain-containing protein</fullName>
    </recommendedName>
</protein>
<dbReference type="PANTHER" id="PTHR10039">
    <property type="entry name" value="AMELOGENIN"/>
    <property type="match status" value="1"/>
</dbReference>
<evidence type="ECO:0000259" key="3">
    <source>
        <dbReference type="Pfam" id="PF24883"/>
    </source>
</evidence>
<dbReference type="PANTHER" id="PTHR10039:SF15">
    <property type="entry name" value="NACHT DOMAIN-CONTAINING PROTEIN"/>
    <property type="match status" value="1"/>
</dbReference>
<dbReference type="EMBL" id="JARJCW010000064">
    <property type="protein sequence ID" value="KAJ7200212.1"/>
    <property type="molecule type" value="Genomic_DNA"/>
</dbReference>
<dbReference type="Proteomes" id="UP001219525">
    <property type="component" value="Unassembled WGS sequence"/>
</dbReference>
<sequence length="435" mass="49021">ERTEILQWMSPVNFFERQADVFSTWQPGTGSWLLSSPGFREWETATGKTLWCHGMPGAGKTVLASLVVNHFESRAQKENIGVACMYLNHKEIASHTPSNLLGALWRQLVWGKPILESARAVFRNHKERETKVTLDEVQAVLISALAPYAKVYVVVDALDEYAEAQRGNLLRNLGTLGDSVNIMIASRPHIEPDYTIFPGLQSLEIRATQEDIRHYIKAQIATSEKLSKHVRARPELRDQIESEILANVDGMFLLAKLHVDSLTGKNTIKAVRVALHHLPKSLSHTYDKAMERIDEQSQDDKELAYLTLTWVANAKRLLSVRELQEALAIEPDTTTLDSDNMLDISIALSVCAGLVTVDQTASVVRLIHHTTQDYLNGIQPQRFPVAQTEITSRFLTYFGFEEFSTLPKKKDEQDELILEHPLLGYGQYWLSHAVG</sequence>
<feature type="domain" description="GPI inositol-deacylase winged helix" evidence="2">
    <location>
        <begin position="298"/>
        <end position="375"/>
    </location>
</feature>
<evidence type="ECO:0008006" key="6">
    <source>
        <dbReference type="Google" id="ProtNLM"/>
    </source>
</evidence>
<dbReference type="InterPro" id="IPR056884">
    <property type="entry name" value="NPHP3-like_N"/>
</dbReference>
<dbReference type="AlphaFoldDB" id="A0AAD6Y414"/>
<dbReference type="InterPro" id="IPR054471">
    <property type="entry name" value="GPIID_WHD"/>
</dbReference>
<gene>
    <name evidence="4" type="ORF">GGX14DRAFT_342912</name>
</gene>
<evidence type="ECO:0000313" key="5">
    <source>
        <dbReference type="Proteomes" id="UP001219525"/>
    </source>
</evidence>
<evidence type="ECO:0000256" key="1">
    <source>
        <dbReference type="ARBA" id="ARBA00022737"/>
    </source>
</evidence>
<feature type="non-terminal residue" evidence="4">
    <location>
        <position position="1"/>
    </location>
</feature>
<evidence type="ECO:0000259" key="2">
    <source>
        <dbReference type="Pfam" id="PF22939"/>
    </source>
</evidence>
<evidence type="ECO:0000313" key="4">
    <source>
        <dbReference type="EMBL" id="KAJ7200212.1"/>
    </source>
</evidence>
<organism evidence="4 5">
    <name type="scientific">Mycena pura</name>
    <dbReference type="NCBI Taxonomy" id="153505"/>
    <lineage>
        <taxon>Eukaryota</taxon>
        <taxon>Fungi</taxon>
        <taxon>Dikarya</taxon>
        <taxon>Basidiomycota</taxon>
        <taxon>Agaricomycotina</taxon>
        <taxon>Agaricomycetes</taxon>
        <taxon>Agaricomycetidae</taxon>
        <taxon>Agaricales</taxon>
        <taxon>Marasmiineae</taxon>
        <taxon>Mycenaceae</taxon>
        <taxon>Mycena</taxon>
    </lineage>
</organism>
<comment type="caution">
    <text evidence="4">The sequence shown here is derived from an EMBL/GenBank/DDBJ whole genome shotgun (WGS) entry which is preliminary data.</text>
</comment>
<name>A0AAD6Y414_9AGAR</name>
<feature type="non-terminal residue" evidence="4">
    <location>
        <position position="435"/>
    </location>
</feature>
<keyword evidence="5" id="KW-1185">Reference proteome</keyword>